<evidence type="ECO:0000313" key="1">
    <source>
        <dbReference type="EMBL" id="KAF2742413.1"/>
    </source>
</evidence>
<gene>
    <name evidence="1" type="ORF">M011DRAFT_269662</name>
</gene>
<organism evidence="1 2">
    <name type="scientific">Sporormia fimetaria CBS 119925</name>
    <dbReference type="NCBI Taxonomy" id="1340428"/>
    <lineage>
        <taxon>Eukaryota</taxon>
        <taxon>Fungi</taxon>
        <taxon>Dikarya</taxon>
        <taxon>Ascomycota</taxon>
        <taxon>Pezizomycotina</taxon>
        <taxon>Dothideomycetes</taxon>
        <taxon>Pleosporomycetidae</taxon>
        <taxon>Pleosporales</taxon>
        <taxon>Sporormiaceae</taxon>
        <taxon>Sporormia</taxon>
    </lineage>
</organism>
<name>A0A6A6UXH3_9PLEO</name>
<accession>A0A6A6UXH3</accession>
<keyword evidence="2" id="KW-1185">Reference proteome</keyword>
<dbReference type="Proteomes" id="UP000799440">
    <property type="component" value="Unassembled WGS sequence"/>
</dbReference>
<evidence type="ECO:0000313" key="2">
    <source>
        <dbReference type="Proteomes" id="UP000799440"/>
    </source>
</evidence>
<dbReference type="AlphaFoldDB" id="A0A6A6UXH3"/>
<proteinExistence type="predicted"/>
<reference evidence="1" key="1">
    <citation type="journal article" date="2020" name="Stud. Mycol.">
        <title>101 Dothideomycetes genomes: a test case for predicting lifestyles and emergence of pathogens.</title>
        <authorList>
            <person name="Haridas S."/>
            <person name="Albert R."/>
            <person name="Binder M."/>
            <person name="Bloem J."/>
            <person name="Labutti K."/>
            <person name="Salamov A."/>
            <person name="Andreopoulos B."/>
            <person name="Baker S."/>
            <person name="Barry K."/>
            <person name="Bills G."/>
            <person name="Bluhm B."/>
            <person name="Cannon C."/>
            <person name="Castanera R."/>
            <person name="Culley D."/>
            <person name="Daum C."/>
            <person name="Ezra D."/>
            <person name="Gonzalez J."/>
            <person name="Henrissat B."/>
            <person name="Kuo A."/>
            <person name="Liang C."/>
            <person name="Lipzen A."/>
            <person name="Lutzoni F."/>
            <person name="Magnuson J."/>
            <person name="Mondo S."/>
            <person name="Nolan M."/>
            <person name="Ohm R."/>
            <person name="Pangilinan J."/>
            <person name="Park H.-J."/>
            <person name="Ramirez L."/>
            <person name="Alfaro M."/>
            <person name="Sun H."/>
            <person name="Tritt A."/>
            <person name="Yoshinaga Y."/>
            <person name="Zwiers L.-H."/>
            <person name="Turgeon B."/>
            <person name="Goodwin S."/>
            <person name="Spatafora J."/>
            <person name="Crous P."/>
            <person name="Grigoriev I."/>
        </authorList>
    </citation>
    <scope>NUCLEOTIDE SEQUENCE</scope>
    <source>
        <strain evidence="1">CBS 119925</strain>
    </source>
</reference>
<protein>
    <submittedName>
        <fullName evidence="1">Uncharacterized protein</fullName>
    </submittedName>
</protein>
<sequence>MGRPAGRYSRALAAILRLMTPMRPRATEPNTRCSRLRRLCRITLRSQGCSQGFLPPNIASGLALCMASKRFQSHGARNRVRGVCDVMVAGISCMGLLRAGRAFGVGVYGVAADFQARVVLFGEFRARRGVWASGITKCEEGGPGKEGGREEVWVLWRY</sequence>
<dbReference type="EMBL" id="MU006609">
    <property type="protein sequence ID" value="KAF2742413.1"/>
    <property type="molecule type" value="Genomic_DNA"/>
</dbReference>